<sequence length="320" mass="37036">MLPTNYESWHQMPNSNENQALDNIKDRERVGTSNRQKQKFMHTVGSKSVACVAEAEEFSSGQKVGRFQLFDITHRKKDGSPMTSKVGEIMKKRRDKKVKYKAIASSDKSVNLEDNDNIIIIEFWVLKDMEKNPNLEEMLSKFISVSETRFQNTETALKNQQALIQGLKTQIGQLSKLISERPQGSLPELSQTKTTETVRYYHEENKDVYEDRRLRIEELDEWREHKSRTHDKPKLCKNKPDTSINQLQVGDIVLLDAVDPHIVTTTPNEEIPLTVLSIFPFGTVEVSHPNFGTFKVNNTRLKPYFKIDNRNEEYELLKPP</sequence>
<protein>
    <submittedName>
        <fullName evidence="2">Uncharacterized protein</fullName>
    </submittedName>
</protein>
<evidence type="ECO:0000313" key="3">
    <source>
        <dbReference type="Proteomes" id="UP000239757"/>
    </source>
</evidence>
<accession>A0A2P5YCV0</accession>
<name>A0A2P5YCV0_GOSBA</name>
<dbReference type="AlphaFoldDB" id="A0A2P5YCV0"/>
<evidence type="ECO:0000313" key="2">
    <source>
        <dbReference type="EMBL" id="PPS13417.1"/>
    </source>
</evidence>
<dbReference type="InterPro" id="IPR004252">
    <property type="entry name" value="Probable_transposase_24"/>
</dbReference>
<gene>
    <name evidence="2" type="ORF">GOBAR_AA07160</name>
</gene>
<evidence type="ECO:0000256" key="1">
    <source>
        <dbReference type="SAM" id="MobiDB-lite"/>
    </source>
</evidence>
<dbReference type="Proteomes" id="UP000239757">
    <property type="component" value="Unassembled WGS sequence"/>
</dbReference>
<organism evidence="2 3">
    <name type="scientific">Gossypium barbadense</name>
    <name type="common">Sea Island cotton</name>
    <name type="synonym">Hibiscus barbadensis</name>
    <dbReference type="NCBI Taxonomy" id="3634"/>
    <lineage>
        <taxon>Eukaryota</taxon>
        <taxon>Viridiplantae</taxon>
        <taxon>Streptophyta</taxon>
        <taxon>Embryophyta</taxon>
        <taxon>Tracheophyta</taxon>
        <taxon>Spermatophyta</taxon>
        <taxon>Magnoliopsida</taxon>
        <taxon>eudicotyledons</taxon>
        <taxon>Gunneridae</taxon>
        <taxon>Pentapetalae</taxon>
        <taxon>rosids</taxon>
        <taxon>malvids</taxon>
        <taxon>Malvales</taxon>
        <taxon>Malvaceae</taxon>
        <taxon>Malvoideae</taxon>
        <taxon>Gossypium</taxon>
    </lineage>
</organism>
<dbReference type="Pfam" id="PF03004">
    <property type="entry name" value="Transposase_24"/>
    <property type="match status" value="1"/>
</dbReference>
<dbReference type="EMBL" id="KZ663352">
    <property type="protein sequence ID" value="PPS13417.1"/>
    <property type="molecule type" value="Genomic_DNA"/>
</dbReference>
<feature type="region of interest" description="Disordered" evidence="1">
    <location>
        <begin position="1"/>
        <end position="21"/>
    </location>
</feature>
<proteinExistence type="predicted"/>
<reference evidence="2 3" key="1">
    <citation type="submission" date="2015-01" db="EMBL/GenBank/DDBJ databases">
        <title>Genome of allotetraploid Gossypium barbadense reveals genomic plasticity and fiber elongation in cotton evolution.</title>
        <authorList>
            <person name="Chen X."/>
            <person name="Liu X."/>
            <person name="Zhao B."/>
            <person name="Zheng H."/>
            <person name="Hu Y."/>
            <person name="Lu G."/>
            <person name="Yang C."/>
            <person name="Chen J."/>
            <person name="Shan C."/>
            <person name="Zhang L."/>
            <person name="Zhou Y."/>
            <person name="Wang L."/>
            <person name="Guo W."/>
            <person name="Bai Y."/>
            <person name="Ruan J."/>
            <person name="Shangguan X."/>
            <person name="Mao Y."/>
            <person name="Jiang J."/>
            <person name="Zhu Y."/>
            <person name="Lei J."/>
            <person name="Kang H."/>
            <person name="Chen S."/>
            <person name="He X."/>
            <person name="Wang R."/>
            <person name="Wang Y."/>
            <person name="Chen J."/>
            <person name="Wang L."/>
            <person name="Yu S."/>
            <person name="Wang B."/>
            <person name="Wei J."/>
            <person name="Song S."/>
            <person name="Lu X."/>
            <person name="Gao Z."/>
            <person name="Gu W."/>
            <person name="Deng X."/>
            <person name="Ma D."/>
            <person name="Wang S."/>
            <person name="Liang W."/>
            <person name="Fang L."/>
            <person name="Cai C."/>
            <person name="Zhu X."/>
            <person name="Zhou B."/>
            <person name="Zhang Y."/>
            <person name="Chen Z."/>
            <person name="Xu S."/>
            <person name="Zhu R."/>
            <person name="Wang S."/>
            <person name="Zhang T."/>
            <person name="Zhao G."/>
        </authorList>
    </citation>
    <scope>NUCLEOTIDE SEQUENCE [LARGE SCALE GENOMIC DNA]</scope>
    <source>
        <strain evidence="3">cv. Xinhai21</strain>
        <tissue evidence="2">Leaf</tissue>
    </source>
</reference>